<dbReference type="PRINTS" id="PR01035">
    <property type="entry name" value="TCRTETA"/>
</dbReference>
<keyword evidence="9" id="KW-1185">Reference proteome</keyword>
<dbReference type="InterPro" id="IPR020846">
    <property type="entry name" value="MFS_dom"/>
</dbReference>
<accession>A0ABV2EG07</accession>
<evidence type="ECO:0000256" key="5">
    <source>
        <dbReference type="ARBA" id="ARBA00023136"/>
    </source>
</evidence>
<feature type="transmembrane region" description="Helical" evidence="6">
    <location>
        <begin position="12"/>
        <end position="35"/>
    </location>
</feature>
<dbReference type="PANTHER" id="PTHR23504">
    <property type="entry name" value="MAJOR FACILITATOR SUPERFAMILY DOMAIN-CONTAINING PROTEIN 10"/>
    <property type="match status" value="1"/>
</dbReference>
<feature type="transmembrane region" description="Helical" evidence="6">
    <location>
        <begin position="308"/>
        <end position="331"/>
    </location>
</feature>
<protein>
    <submittedName>
        <fullName evidence="8">MFS family permease</fullName>
    </submittedName>
</protein>
<keyword evidence="5 6" id="KW-0472">Membrane</keyword>
<feature type="transmembrane region" description="Helical" evidence="6">
    <location>
        <begin position="217"/>
        <end position="242"/>
    </location>
</feature>
<organism evidence="8 9">
    <name type="scientific">Phenylobacterium koreense</name>
    <dbReference type="NCBI Taxonomy" id="266125"/>
    <lineage>
        <taxon>Bacteria</taxon>
        <taxon>Pseudomonadati</taxon>
        <taxon>Pseudomonadota</taxon>
        <taxon>Alphaproteobacteria</taxon>
        <taxon>Caulobacterales</taxon>
        <taxon>Caulobacteraceae</taxon>
        <taxon>Phenylobacterium</taxon>
    </lineage>
</organism>
<name>A0ABV2EG07_9CAUL</name>
<feature type="transmembrane region" description="Helical" evidence="6">
    <location>
        <begin position="79"/>
        <end position="102"/>
    </location>
</feature>
<feature type="transmembrane region" description="Helical" evidence="6">
    <location>
        <begin position="343"/>
        <end position="362"/>
    </location>
</feature>
<evidence type="ECO:0000256" key="6">
    <source>
        <dbReference type="SAM" id="Phobius"/>
    </source>
</evidence>
<feature type="domain" description="Major facilitator superfamily (MFS) profile" evidence="7">
    <location>
        <begin position="13"/>
        <end position="397"/>
    </location>
</feature>
<dbReference type="Pfam" id="PF07690">
    <property type="entry name" value="MFS_1"/>
    <property type="match status" value="1"/>
</dbReference>
<dbReference type="PROSITE" id="PS50850">
    <property type="entry name" value="MFS"/>
    <property type="match status" value="1"/>
</dbReference>
<feature type="transmembrane region" description="Helical" evidence="6">
    <location>
        <begin position="368"/>
        <end position="390"/>
    </location>
</feature>
<dbReference type="SUPFAM" id="SSF103473">
    <property type="entry name" value="MFS general substrate transporter"/>
    <property type="match status" value="1"/>
</dbReference>
<keyword evidence="2" id="KW-0813">Transport</keyword>
<feature type="transmembrane region" description="Helical" evidence="6">
    <location>
        <begin position="254"/>
        <end position="273"/>
    </location>
</feature>
<dbReference type="EMBL" id="JBEPLU010000001">
    <property type="protein sequence ID" value="MET3525964.1"/>
    <property type="molecule type" value="Genomic_DNA"/>
</dbReference>
<comment type="caution">
    <text evidence="8">The sequence shown here is derived from an EMBL/GenBank/DDBJ whole genome shotgun (WGS) entry which is preliminary data.</text>
</comment>
<dbReference type="Proteomes" id="UP001549110">
    <property type="component" value="Unassembled WGS sequence"/>
</dbReference>
<dbReference type="Gene3D" id="1.20.1250.20">
    <property type="entry name" value="MFS general substrate transporter like domains"/>
    <property type="match status" value="1"/>
</dbReference>
<evidence type="ECO:0000256" key="1">
    <source>
        <dbReference type="ARBA" id="ARBA00004141"/>
    </source>
</evidence>
<dbReference type="InterPro" id="IPR036259">
    <property type="entry name" value="MFS_trans_sf"/>
</dbReference>
<evidence type="ECO:0000256" key="2">
    <source>
        <dbReference type="ARBA" id="ARBA00022448"/>
    </source>
</evidence>
<evidence type="ECO:0000256" key="4">
    <source>
        <dbReference type="ARBA" id="ARBA00022989"/>
    </source>
</evidence>
<evidence type="ECO:0000259" key="7">
    <source>
        <dbReference type="PROSITE" id="PS50850"/>
    </source>
</evidence>
<reference evidence="8 9" key="1">
    <citation type="submission" date="2024-06" db="EMBL/GenBank/DDBJ databases">
        <title>Genomic Encyclopedia of Type Strains, Phase IV (KMG-IV): sequencing the most valuable type-strain genomes for metagenomic binning, comparative biology and taxonomic classification.</title>
        <authorList>
            <person name="Goeker M."/>
        </authorList>
    </citation>
    <scope>NUCLEOTIDE SEQUENCE [LARGE SCALE GENOMIC DNA]</scope>
    <source>
        <strain evidence="8 9">DSM 17809</strain>
    </source>
</reference>
<feature type="transmembrane region" description="Helical" evidence="6">
    <location>
        <begin position="47"/>
        <end position="67"/>
    </location>
</feature>
<dbReference type="InterPro" id="IPR001958">
    <property type="entry name" value="Tet-R_TetA/multi-R_MdtG-like"/>
</dbReference>
<evidence type="ECO:0000313" key="8">
    <source>
        <dbReference type="EMBL" id="MET3525964.1"/>
    </source>
</evidence>
<dbReference type="PANTHER" id="PTHR23504:SF15">
    <property type="entry name" value="MAJOR FACILITATOR SUPERFAMILY (MFS) PROFILE DOMAIN-CONTAINING PROTEIN"/>
    <property type="match status" value="1"/>
</dbReference>
<keyword evidence="3 6" id="KW-0812">Transmembrane</keyword>
<feature type="transmembrane region" description="Helical" evidence="6">
    <location>
        <begin position="108"/>
        <end position="127"/>
    </location>
</feature>
<evidence type="ECO:0000313" key="9">
    <source>
        <dbReference type="Proteomes" id="UP001549110"/>
    </source>
</evidence>
<feature type="transmembrane region" description="Helical" evidence="6">
    <location>
        <begin position="285"/>
        <end position="302"/>
    </location>
</feature>
<gene>
    <name evidence="8" type="ORF">ABID41_001059</name>
</gene>
<feature type="transmembrane region" description="Helical" evidence="6">
    <location>
        <begin position="139"/>
        <end position="158"/>
    </location>
</feature>
<proteinExistence type="predicted"/>
<evidence type="ECO:0000256" key="3">
    <source>
        <dbReference type="ARBA" id="ARBA00022692"/>
    </source>
</evidence>
<dbReference type="RefSeq" id="WP_331930910.1">
    <property type="nucleotide sequence ID" value="NZ_JBEPLU010000001.1"/>
</dbReference>
<dbReference type="CDD" id="cd17330">
    <property type="entry name" value="MFS_SLC46_TetA_like"/>
    <property type="match status" value="1"/>
</dbReference>
<comment type="subcellular location">
    <subcellularLocation>
        <location evidence="1">Membrane</location>
        <topology evidence="1">Multi-pass membrane protein</topology>
    </subcellularLocation>
</comment>
<dbReference type="InterPro" id="IPR011701">
    <property type="entry name" value="MFS"/>
</dbReference>
<feature type="transmembrane region" description="Helical" evidence="6">
    <location>
        <begin position="170"/>
        <end position="190"/>
    </location>
</feature>
<keyword evidence="4 6" id="KW-1133">Transmembrane helix</keyword>
<sequence length="400" mass="42666">MSGDTPRQDDNRALIVLLSVIFLNIAGFGLVIPLLPFFGKALDAPAWQIAILFSAYSFGQFLGEPFWGRMSDRVGRRPVLMITIAGGALSYVALAFAPTIWLAFTARFVGGFLSGNISTLQGALADITRPEERAGKMGLMGSAFSLGFMIGPAIGGLLAHPELGPLGFQIPLFAAAGFGLASAAAVAIFVRESRPEPKTGARVPQIEALREAFAHPVIARVMIISFITVSGFAGIEATYGLWTEQRFGWGPRQIGFAFMAIGVLGAYCQAILTGRLVRRHGEPRVLTAGLVAMWIGMGFQFFSPTWHVAMIGFAFVCFGQSICFPCLTALISQATPPDRQGEFLGLNMSNMALARIGGPIYAGQLFSLVNPGAAFVVTAILIMPATALALQIMRRTLRAA</sequence>